<dbReference type="PANTHER" id="PTHR30204:SF98">
    <property type="entry name" value="HTH-TYPE TRANSCRIPTIONAL REGULATOR ADHR"/>
    <property type="match status" value="1"/>
</dbReference>
<keyword evidence="1" id="KW-0238">DNA-binding</keyword>
<dbReference type="InterPro" id="IPR009061">
    <property type="entry name" value="DNA-bd_dom_put_sf"/>
</dbReference>
<dbReference type="AlphaFoldDB" id="A0A433Y6H3"/>
<name>A0A433Y6H3_9BACL</name>
<dbReference type="GO" id="GO:0003677">
    <property type="term" value="F:DNA binding"/>
    <property type="evidence" value="ECO:0007669"/>
    <property type="project" value="UniProtKB-KW"/>
</dbReference>
<evidence type="ECO:0000256" key="2">
    <source>
        <dbReference type="SAM" id="Coils"/>
    </source>
</evidence>
<feature type="domain" description="HTH merR-type" evidence="3">
    <location>
        <begin position="4"/>
        <end position="73"/>
    </location>
</feature>
<dbReference type="GO" id="GO:0003700">
    <property type="term" value="F:DNA-binding transcription factor activity"/>
    <property type="evidence" value="ECO:0007669"/>
    <property type="project" value="InterPro"/>
</dbReference>
<dbReference type="Pfam" id="PF13411">
    <property type="entry name" value="MerR_1"/>
    <property type="match status" value="1"/>
</dbReference>
<proteinExistence type="predicted"/>
<evidence type="ECO:0000256" key="1">
    <source>
        <dbReference type="ARBA" id="ARBA00023125"/>
    </source>
</evidence>
<dbReference type="InterPro" id="IPR000551">
    <property type="entry name" value="MerR-type_HTH_dom"/>
</dbReference>
<evidence type="ECO:0000313" key="5">
    <source>
        <dbReference type="Proteomes" id="UP000279446"/>
    </source>
</evidence>
<dbReference type="Proteomes" id="UP000279446">
    <property type="component" value="Unassembled WGS sequence"/>
</dbReference>
<evidence type="ECO:0000313" key="4">
    <source>
        <dbReference type="EMBL" id="RUT44547.1"/>
    </source>
</evidence>
<dbReference type="CDD" id="cd01109">
    <property type="entry name" value="HTH_YyaN"/>
    <property type="match status" value="1"/>
</dbReference>
<keyword evidence="5" id="KW-1185">Reference proteome</keyword>
<dbReference type="EMBL" id="RZNY01000015">
    <property type="protein sequence ID" value="RUT44547.1"/>
    <property type="molecule type" value="Genomic_DNA"/>
</dbReference>
<dbReference type="PANTHER" id="PTHR30204">
    <property type="entry name" value="REDOX-CYCLING DRUG-SENSING TRANSCRIPTIONAL ACTIVATOR SOXR"/>
    <property type="match status" value="1"/>
</dbReference>
<reference evidence="4 5" key="1">
    <citation type="submission" date="2018-12" db="EMBL/GenBank/DDBJ databases">
        <authorList>
            <person name="Sun L."/>
            <person name="Chen Z."/>
        </authorList>
    </citation>
    <scope>NUCLEOTIDE SEQUENCE [LARGE SCALE GENOMIC DNA]</scope>
    <source>
        <strain evidence="4 5">DSM 15890</strain>
    </source>
</reference>
<evidence type="ECO:0000259" key="3">
    <source>
        <dbReference type="PROSITE" id="PS50937"/>
    </source>
</evidence>
<organism evidence="4 5">
    <name type="scientific">Paenibacillus anaericanus</name>
    <dbReference type="NCBI Taxonomy" id="170367"/>
    <lineage>
        <taxon>Bacteria</taxon>
        <taxon>Bacillati</taxon>
        <taxon>Bacillota</taxon>
        <taxon>Bacilli</taxon>
        <taxon>Bacillales</taxon>
        <taxon>Paenibacillaceae</taxon>
        <taxon>Paenibacillus</taxon>
    </lineage>
</organism>
<dbReference type="SUPFAM" id="SSF46955">
    <property type="entry name" value="Putative DNA-binding domain"/>
    <property type="match status" value="1"/>
</dbReference>
<sequence>MDTELSIQQVAARIGLSVHTLRYYEKIGLMEPICRASNGHRTYHTHDLEWIILLMRLRSTGMPIAEMQRFADMMRLGDAGISKRRELLEEHEQKLLLQAKELQDTLSVLRDKVTYYRAWEAAQHQE</sequence>
<dbReference type="OrthoDB" id="9811174at2"/>
<protein>
    <submittedName>
        <fullName evidence="4">MerR family transcriptional regulator</fullName>
    </submittedName>
</protein>
<accession>A0A433Y6H3</accession>
<dbReference type="SMART" id="SM00422">
    <property type="entry name" value="HTH_MERR"/>
    <property type="match status" value="1"/>
</dbReference>
<gene>
    <name evidence="4" type="ORF">EJP82_17650</name>
</gene>
<dbReference type="PROSITE" id="PS50937">
    <property type="entry name" value="HTH_MERR_2"/>
    <property type="match status" value="1"/>
</dbReference>
<keyword evidence="2" id="KW-0175">Coiled coil</keyword>
<comment type="caution">
    <text evidence="4">The sequence shown here is derived from an EMBL/GenBank/DDBJ whole genome shotgun (WGS) entry which is preliminary data.</text>
</comment>
<feature type="coiled-coil region" evidence="2">
    <location>
        <begin position="85"/>
        <end position="112"/>
    </location>
</feature>
<dbReference type="InterPro" id="IPR047057">
    <property type="entry name" value="MerR_fam"/>
</dbReference>
<dbReference type="Gene3D" id="1.10.1660.10">
    <property type="match status" value="1"/>
</dbReference>